<evidence type="ECO:0000256" key="1">
    <source>
        <dbReference type="ARBA" id="ARBA00008690"/>
    </source>
</evidence>
<dbReference type="EMBL" id="QEFC01000258">
    <property type="protein sequence ID" value="KAE9465430.1"/>
    <property type="molecule type" value="Genomic_DNA"/>
</dbReference>
<dbReference type="Proteomes" id="UP000428333">
    <property type="component" value="Linkage Group LG02"/>
</dbReference>
<feature type="compositionally biased region" description="Polar residues" evidence="2">
    <location>
        <begin position="1"/>
        <end position="10"/>
    </location>
</feature>
<dbReference type="InterPro" id="IPR046431">
    <property type="entry name" value="FAF_dom"/>
</dbReference>
<dbReference type="Pfam" id="PF11250">
    <property type="entry name" value="FAF"/>
    <property type="match status" value="1"/>
</dbReference>
<feature type="region of interest" description="Disordered" evidence="2">
    <location>
        <begin position="64"/>
        <end position="86"/>
    </location>
</feature>
<accession>A0A6A4M5H1</accession>
<feature type="region of interest" description="Disordered" evidence="2">
    <location>
        <begin position="1"/>
        <end position="46"/>
    </location>
</feature>
<evidence type="ECO:0000259" key="3">
    <source>
        <dbReference type="Pfam" id="PF11250"/>
    </source>
</evidence>
<dbReference type="InterPro" id="IPR021410">
    <property type="entry name" value="FAF"/>
</dbReference>
<protein>
    <recommendedName>
        <fullName evidence="3">FAF domain-containing protein</fullName>
    </recommendedName>
</protein>
<evidence type="ECO:0000256" key="2">
    <source>
        <dbReference type="SAM" id="MobiDB-lite"/>
    </source>
</evidence>
<feature type="non-terminal residue" evidence="4">
    <location>
        <position position="1"/>
    </location>
</feature>
<dbReference type="AlphaFoldDB" id="A0A6A4M5H1"/>
<proteinExistence type="inferred from homology"/>
<feature type="domain" description="FAF" evidence="3">
    <location>
        <begin position="123"/>
        <end position="177"/>
    </location>
</feature>
<keyword evidence="5" id="KW-1185">Reference proteome</keyword>
<feature type="compositionally biased region" description="Basic and acidic residues" evidence="2">
    <location>
        <begin position="190"/>
        <end position="199"/>
    </location>
</feature>
<dbReference type="PANTHER" id="PTHR33155">
    <property type="entry name" value="FANTASTIC FOUR-LIKE PROTEIN (DUF3049)"/>
    <property type="match status" value="1"/>
</dbReference>
<feature type="region of interest" description="Disordered" evidence="2">
    <location>
        <begin position="178"/>
        <end position="199"/>
    </location>
</feature>
<evidence type="ECO:0000313" key="4">
    <source>
        <dbReference type="EMBL" id="KAE9465430.1"/>
    </source>
</evidence>
<evidence type="ECO:0000313" key="5">
    <source>
        <dbReference type="Proteomes" id="UP000428333"/>
    </source>
</evidence>
<name>A0A6A4M5H1_9ERIC</name>
<dbReference type="PANTHER" id="PTHR33155:SF64">
    <property type="entry name" value="FAF DOMAIN-CONTAINING PROTEIN"/>
    <property type="match status" value="1"/>
</dbReference>
<gene>
    <name evidence="4" type="ORF">C3L33_02674</name>
</gene>
<sequence length="211" mass="23976">MGAYSFSSLSDMLEQPPSHDSKLRESLPSQYPISKHQAPHENPPYVTQMFGDQLYFKESHSTSSSTQHFLFPPPPPASPSPNHAVETDSIGNSSDKTNFGRDEVTENGCVYNKKSWGRNERLFPPPISCLKTAKSGDPIVYFRFDENYGTFVPEERRIPRHGLLCASRNSGRLKLYFRREEPEEEEQEENDGKEASDHEEWMVADFGVLCA</sequence>
<organism evidence="4 5">
    <name type="scientific">Rhododendron williamsianum</name>
    <dbReference type="NCBI Taxonomy" id="262921"/>
    <lineage>
        <taxon>Eukaryota</taxon>
        <taxon>Viridiplantae</taxon>
        <taxon>Streptophyta</taxon>
        <taxon>Embryophyta</taxon>
        <taxon>Tracheophyta</taxon>
        <taxon>Spermatophyta</taxon>
        <taxon>Magnoliopsida</taxon>
        <taxon>eudicotyledons</taxon>
        <taxon>Gunneridae</taxon>
        <taxon>Pentapetalae</taxon>
        <taxon>asterids</taxon>
        <taxon>Ericales</taxon>
        <taxon>Ericaceae</taxon>
        <taxon>Ericoideae</taxon>
        <taxon>Rhodoreae</taxon>
        <taxon>Rhododendron</taxon>
    </lineage>
</organism>
<comment type="caution">
    <text evidence="4">The sequence shown here is derived from an EMBL/GenBank/DDBJ whole genome shotgun (WGS) entry which is preliminary data.</text>
</comment>
<reference evidence="4 5" key="1">
    <citation type="journal article" date="2019" name="Genome Biol. Evol.">
        <title>The Rhododendron genome and chromosomal organization provide insight into shared whole-genome duplications across the heath family (Ericaceae).</title>
        <authorList>
            <person name="Soza V.L."/>
            <person name="Lindsley D."/>
            <person name="Waalkes A."/>
            <person name="Ramage E."/>
            <person name="Patwardhan R.P."/>
            <person name="Burton J.N."/>
            <person name="Adey A."/>
            <person name="Kumar A."/>
            <person name="Qiu R."/>
            <person name="Shendure J."/>
            <person name="Hall B."/>
        </authorList>
    </citation>
    <scope>NUCLEOTIDE SEQUENCE [LARGE SCALE GENOMIC DNA]</scope>
    <source>
        <strain evidence="4">RSF 1966-606</strain>
    </source>
</reference>
<comment type="similarity">
    <text evidence="1">Belongs to the fantastic four family.</text>
</comment>
<dbReference type="OrthoDB" id="676808at2759"/>